<feature type="compositionally biased region" description="Basic and acidic residues" evidence="1">
    <location>
        <begin position="273"/>
        <end position="291"/>
    </location>
</feature>
<feature type="compositionally biased region" description="Basic and acidic residues" evidence="1">
    <location>
        <begin position="1"/>
        <end position="21"/>
    </location>
</feature>
<evidence type="ECO:0000259" key="2">
    <source>
        <dbReference type="Pfam" id="PF10180"/>
    </source>
</evidence>
<feature type="region of interest" description="Disordered" evidence="1">
    <location>
        <begin position="259"/>
        <end position="308"/>
    </location>
</feature>
<feature type="compositionally biased region" description="Basic and acidic residues" evidence="1">
    <location>
        <begin position="107"/>
        <end position="127"/>
    </location>
</feature>
<name>A0ABR3G281_9AGAR</name>
<reference evidence="3 4" key="1">
    <citation type="submission" date="2024-02" db="EMBL/GenBank/DDBJ databases">
        <title>A draft genome for the cacao thread blight pathogen Marasmius crinis-equi.</title>
        <authorList>
            <person name="Cohen S.P."/>
            <person name="Baruah I.K."/>
            <person name="Amoako-Attah I."/>
            <person name="Bukari Y."/>
            <person name="Meinhardt L.W."/>
            <person name="Bailey B.A."/>
        </authorList>
    </citation>
    <scope>NUCLEOTIDE SEQUENCE [LARGE SCALE GENOMIC DNA]</scope>
    <source>
        <strain evidence="3 4">GH-76</strain>
    </source>
</reference>
<feature type="compositionally biased region" description="Basic residues" evidence="1">
    <location>
        <begin position="22"/>
        <end position="37"/>
    </location>
</feature>
<sequence length="308" mass="35192">MSADENHHSHSITDHQPDKVHSSKRKDKKPKKDKKKKDGAEAEEPEVPIADRAKAESSLPDEVPEEKPKKSKKSKKQKGDGLDTEVIVEENAMESTEKVKKRKSKEKGKEKEKAACDQEKTDEEKTFKKEKKKKRKRETTGDDAEDVEPPKKRSKNKTGFPDPEEDSTLSEQAQRGSSLPLCRSVDNADASPALSYAFIQFRRPKKWKFQKARQNWLIRNFWSDKSVPETHVPLVLKYLSNVQGGVRENLIKTCNSIITSKPPISEDTQTEQQKGDQEKDTTKLPDQDQETKRKRATELLHVLQQPST</sequence>
<feature type="region of interest" description="Disordered" evidence="1">
    <location>
        <begin position="1"/>
        <end position="179"/>
    </location>
</feature>
<protein>
    <recommendedName>
        <fullName evidence="2">WKF domain-containing protein</fullName>
    </recommendedName>
</protein>
<keyword evidence="4" id="KW-1185">Reference proteome</keyword>
<dbReference type="Pfam" id="PF10180">
    <property type="entry name" value="WKF"/>
    <property type="match status" value="1"/>
</dbReference>
<feature type="domain" description="WKF" evidence="2">
    <location>
        <begin position="204"/>
        <end position="257"/>
    </location>
</feature>
<gene>
    <name evidence="3" type="ORF">V5O48_000012</name>
</gene>
<dbReference type="PANTHER" id="PTHR22306">
    <property type="entry name" value="CHROMOSOME 7 OPEN READING FRAME 50"/>
    <property type="match status" value="1"/>
</dbReference>
<comment type="caution">
    <text evidence="3">The sequence shown here is derived from an EMBL/GenBank/DDBJ whole genome shotgun (WGS) entry which is preliminary data.</text>
</comment>
<feature type="compositionally biased region" description="Acidic residues" evidence="1">
    <location>
        <begin position="82"/>
        <end position="92"/>
    </location>
</feature>
<dbReference type="InterPro" id="IPR019327">
    <property type="entry name" value="WKF"/>
</dbReference>
<evidence type="ECO:0000256" key="1">
    <source>
        <dbReference type="SAM" id="MobiDB-lite"/>
    </source>
</evidence>
<dbReference type="EMBL" id="JBAHYK010000001">
    <property type="protein sequence ID" value="KAL0581955.1"/>
    <property type="molecule type" value="Genomic_DNA"/>
</dbReference>
<accession>A0ABR3G281</accession>
<proteinExistence type="predicted"/>
<dbReference type="Proteomes" id="UP001465976">
    <property type="component" value="Unassembled WGS sequence"/>
</dbReference>
<dbReference type="PANTHER" id="PTHR22306:SF2">
    <property type="entry name" value="CHROMOSOME 7 OPEN READING FRAME 50"/>
    <property type="match status" value="1"/>
</dbReference>
<evidence type="ECO:0000313" key="4">
    <source>
        <dbReference type="Proteomes" id="UP001465976"/>
    </source>
</evidence>
<evidence type="ECO:0000313" key="3">
    <source>
        <dbReference type="EMBL" id="KAL0581955.1"/>
    </source>
</evidence>
<feature type="compositionally biased region" description="Basic residues" evidence="1">
    <location>
        <begin position="128"/>
        <end position="137"/>
    </location>
</feature>
<organism evidence="3 4">
    <name type="scientific">Marasmius crinis-equi</name>
    <dbReference type="NCBI Taxonomy" id="585013"/>
    <lineage>
        <taxon>Eukaryota</taxon>
        <taxon>Fungi</taxon>
        <taxon>Dikarya</taxon>
        <taxon>Basidiomycota</taxon>
        <taxon>Agaricomycotina</taxon>
        <taxon>Agaricomycetes</taxon>
        <taxon>Agaricomycetidae</taxon>
        <taxon>Agaricales</taxon>
        <taxon>Marasmiineae</taxon>
        <taxon>Marasmiaceae</taxon>
        <taxon>Marasmius</taxon>
    </lineage>
</organism>